<dbReference type="EMBL" id="HBUE01079730">
    <property type="protein sequence ID" value="CAG6476950.1"/>
    <property type="molecule type" value="Transcribed_RNA"/>
</dbReference>
<evidence type="ECO:0000313" key="1">
    <source>
        <dbReference type="EMBL" id="CAG6476956.1"/>
    </source>
</evidence>
<dbReference type="EMBL" id="HBUE01079729">
    <property type="protein sequence ID" value="CAG6476948.1"/>
    <property type="molecule type" value="Transcribed_RNA"/>
</dbReference>
<dbReference type="AlphaFoldDB" id="A0A8D8BJM0"/>
<organism evidence="1">
    <name type="scientific">Culex pipiens</name>
    <name type="common">House mosquito</name>
    <dbReference type="NCBI Taxonomy" id="7175"/>
    <lineage>
        <taxon>Eukaryota</taxon>
        <taxon>Metazoa</taxon>
        <taxon>Ecdysozoa</taxon>
        <taxon>Arthropoda</taxon>
        <taxon>Hexapoda</taxon>
        <taxon>Insecta</taxon>
        <taxon>Pterygota</taxon>
        <taxon>Neoptera</taxon>
        <taxon>Endopterygota</taxon>
        <taxon>Diptera</taxon>
        <taxon>Nematocera</taxon>
        <taxon>Culicoidea</taxon>
        <taxon>Culicidae</taxon>
        <taxon>Culicinae</taxon>
        <taxon>Culicini</taxon>
        <taxon>Culex</taxon>
        <taxon>Culex</taxon>
    </lineage>
</organism>
<proteinExistence type="predicted"/>
<dbReference type="EMBL" id="HBUE01079731">
    <property type="protein sequence ID" value="CAG6476952.1"/>
    <property type="molecule type" value="Transcribed_RNA"/>
</dbReference>
<protein>
    <submittedName>
        <fullName evidence="1">(northern house mosquito) hypothetical protein</fullName>
    </submittedName>
</protein>
<dbReference type="EMBL" id="HBUE01079734">
    <property type="protein sequence ID" value="CAG6476956.1"/>
    <property type="molecule type" value="Transcribed_RNA"/>
</dbReference>
<dbReference type="EMBL" id="HBUE01079733">
    <property type="protein sequence ID" value="CAG6476954.1"/>
    <property type="molecule type" value="Transcribed_RNA"/>
</dbReference>
<sequence length="174" mass="19493">MNRSTIVRGRPRTAQPRNDSVLYFISSALLPATEPAAAHSHCQFISKACADNLSLATGDVNGVWREKMKELIINTHLCHPFSTNPQSIVLFPLLSANYVGIVRGNSSRNSSAQGNILNYCFHRRSLRPWFDVGGRKITRNYRRKKTLCSGSFYDCIILCPSSCDNCSRVKWIAV</sequence>
<name>A0A8D8BJM0_CULPI</name>
<reference evidence="1" key="1">
    <citation type="submission" date="2021-05" db="EMBL/GenBank/DDBJ databases">
        <authorList>
            <person name="Alioto T."/>
            <person name="Alioto T."/>
            <person name="Gomez Garrido J."/>
        </authorList>
    </citation>
    <scope>NUCLEOTIDE SEQUENCE</scope>
</reference>
<accession>A0A8D8BJM0</accession>